<evidence type="ECO:0000256" key="6">
    <source>
        <dbReference type="ARBA" id="ARBA00023015"/>
    </source>
</evidence>
<keyword evidence="3" id="KW-0678">Repressor</keyword>
<dbReference type="GO" id="GO:0000976">
    <property type="term" value="F:transcription cis-regulatory region binding"/>
    <property type="evidence" value="ECO:0007669"/>
    <property type="project" value="TreeGrafter"/>
</dbReference>
<dbReference type="InterPro" id="IPR007747">
    <property type="entry name" value="Menin"/>
</dbReference>
<dbReference type="GO" id="GO:0008285">
    <property type="term" value="P:negative regulation of cell population proliferation"/>
    <property type="evidence" value="ECO:0007669"/>
    <property type="project" value="TreeGrafter"/>
</dbReference>
<dbReference type="Pfam" id="PF05053">
    <property type="entry name" value="Menin"/>
    <property type="match status" value="1"/>
</dbReference>
<dbReference type="GO" id="GO:0006325">
    <property type="term" value="P:chromatin organization"/>
    <property type="evidence" value="ECO:0007669"/>
    <property type="project" value="UniProtKB-KW"/>
</dbReference>
<keyword evidence="4" id="KW-0597">Phosphoprotein</keyword>
<dbReference type="PANTHER" id="PTHR12693">
    <property type="entry name" value="MENIN"/>
    <property type="match status" value="1"/>
</dbReference>
<evidence type="ECO:0000256" key="3">
    <source>
        <dbReference type="ARBA" id="ARBA00022491"/>
    </source>
</evidence>
<organism evidence="10 11">
    <name type="scientific">Portunus trituberculatus</name>
    <name type="common">Swimming crab</name>
    <name type="synonym">Neptunus trituberculatus</name>
    <dbReference type="NCBI Taxonomy" id="210409"/>
    <lineage>
        <taxon>Eukaryota</taxon>
        <taxon>Metazoa</taxon>
        <taxon>Ecdysozoa</taxon>
        <taxon>Arthropoda</taxon>
        <taxon>Crustacea</taxon>
        <taxon>Multicrustacea</taxon>
        <taxon>Malacostraca</taxon>
        <taxon>Eumalacostraca</taxon>
        <taxon>Eucarida</taxon>
        <taxon>Decapoda</taxon>
        <taxon>Pleocyemata</taxon>
        <taxon>Brachyura</taxon>
        <taxon>Eubrachyura</taxon>
        <taxon>Portunoidea</taxon>
        <taxon>Portunidae</taxon>
        <taxon>Portuninae</taxon>
        <taxon>Portunus</taxon>
    </lineage>
</organism>
<evidence type="ECO:0000313" key="10">
    <source>
        <dbReference type="EMBL" id="MPC65532.1"/>
    </source>
</evidence>
<sequence>MNTELEVATIVSNMNPGINATTDSEEVMLLQQALLWMLYDAGHLTKYPMAIGIDQPMYKRM</sequence>
<dbReference type="GO" id="GO:0000403">
    <property type="term" value="F:Y-form DNA binding"/>
    <property type="evidence" value="ECO:0007669"/>
    <property type="project" value="TreeGrafter"/>
</dbReference>
<dbReference type="GO" id="GO:0003682">
    <property type="term" value="F:chromatin binding"/>
    <property type="evidence" value="ECO:0007669"/>
    <property type="project" value="TreeGrafter"/>
</dbReference>
<dbReference type="EMBL" id="VSRR010023488">
    <property type="protein sequence ID" value="MPC65532.1"/>
    <property type="molecule type" value="Genomic_DNA"/>
</dbReference>
<dbReference type="OrthoDB" id="5962932at2759"/>
<name>A0A5B7H377_PORTR</name>
<evidence type="ECO:0000256" key="1">
    <source>
        <dbReference type="ARBA" id="ARBA00004123"/>
    </source>
</evidence>
<dbReference type="GO" id="GO:0000785">
    <property type="term" value="C:chromatin"/>
    <property type="evidence" value="ECO:0007669"/>
    <property type="project" value="TreeGrafter"/>
</dbReference>
<dbReference type="GO" id="GO:0045786">
    <property type="term" value="P:negative regulation of cell cycle"/>
    <property type="evidence" value="ECO:0007669"/>
    <property type="project" value="TreeGrafter"/>
</dbReference>
<dbReference type="AlphaFoldDB" id="A0A5B7H377"/>
<evidence type="ECO:0000256" key="5">
    <source>
        <dbReference type="ARBA" id="ARBA00022853"/>
    </source>
</evidence>
<keyword evidence="5" id="KW-0156">Chromatin regulator</keyword>
<keyword evidence="7" id="KW-0238">DNA-binding</keyword>
<keyword evidence="9" id="KW-0539">Nucleus</keyword>
<evidence type="ECO:0000256" key="7">
    <source>
        <dbReference type="ARBA" id="ARBA00023125"/>
    </source>
</evidence>
<gene>
    <name evidence="10" type="ORF">E2C01_059669</name>
</gene>
<keyword evidence="6" id="KW-0805">Transcription regulation</keyword>
<evidence type="ECO:0000256" key="4">
    <source>
        <dbReference type="ARBA" id="ARBA00022553"/>
    </source>
</evidence>
<proteinExistence type="predicted"/>
<keyword evidence="8" id="KW-0804">Transcription</keyword>
<dbReference type="GO" id="GO:0035097">
    <property type="term" value="C:histone methyltransferase complex"/>
    <property type="evidence" value="ECO:0007669"/>
    <property type="project" value="TreeGrafter"/>
</dbReference>
<dbReference type="GO" id="GO:0006357">
    <property type="term" value="P:regulation of transcription by RNA polymerase II"/>
    <property type="evidence" value="ECO:0007669"/>
    <property type="project" value="TreeGrafter"/>
</dbReference>
<accession>A0A5B7H377</accession>
<comment type="caution">
    <text evidence="10">The sequence shown here is derived from an EMBL/GenBank/DDBJ whole genome shotgun (WGS) entry which is preliminary data.</text>
</comment>
<keyword evidence="11" id="KW-1185">Reference proteome</keyword>
<evidence type="ECO:0000256" key="9">
    <source>
        <dbReference type="ARBA" id="ARBA00023242"/>
    </source>
</evidence>
<reference evidence="10 11" key="1">
    <citation type="submission" date="2019-05" db="EMBL/GenBank/DDBJ databases">
        <title>Another draft genome of Portunus trituberculatus and its Hox gene families provides insights of decapod evolution.</title>
        <authorList>
            <person name="Jeong J.-H."/>
            <person name="Song I."/>
            <person name="Kim S."/>
            <person name="Choi T."/>
            <person name="Kim D."/>
            <person name="Ryu S."/>
            <person name="Kim W."/>
        </authorList>
    </citation>
    <scope>NUCLEOTIDE SEQUENCE [LARGE SCALE GENOMIC DNA]</scope>
    <source>
        <tissue evidence="10">Muscle</tissue>
    </source>
</reference>
<dbReference type="PANTHER" id="PTHR12693:SF3">
    <property type="entry name" value="MENIN"/>
    <property type="match status" value="1"/>
</dbReference>
<protein>
    <recommendedName>
        <fullName evidence="2">Menin</fullName>
    </recommendedName>
</protein>
<evidence type="ECO:0000313" key="11">
    <source>
        <dbReference type="Proteomes" id="UP000324222"/>
    </source>
</evidence>
<dbReference type="Proteomes" id="UP000324222">
    <property type="component" value="Unassembled WGS sequence"/>
</dbReference>
<evidence type="ECO:0000256" key="8">
    <source>
        <dbReference type="ARBA" id="ARBA00023163"/>
    </source>
</evidence>
<evidence type="ECO:0000256" key="2">
    <source>
        <dbReference type="ARBA" id="ARBA00021162"/>
    </source>
</evidence>
<comment type="subcellular location">
    <subcellularLocation>
        <location evidence="1">Nucleus</location>
    </subcellularLocation>
</comment>